<dbReference type="SUPFAM" id="SSF56059">
    <property type="entry name" value="Glutathione synthetase ATP-binding domain-like"/>
    <property type="match status" value="1"/>
</dbReference>
<protein>
    <recommendedName>
        <fullName evidence="1">Alpha-L-glutamate ligase-related protein ATP-grasp domain-containing protein</fullName>
    </recommendedName>
</protein>
<organism evidence="2 3">
    <name type="scientific">Ancrocorticia populi</name>
    <dbReference type="NCBI Taxonomy" id="2175228"/>
    <lineage>
        <taxon>Bacteria</taxon>
        <taxon>Bacillati</taxon>
        <taxon>Actinomycetota</taxon>
        <taxon>Actinomycetes</taxon>
        <taxon>Actinomycetales</taxon>
        <taxon>Actinomycetaceae</taxon>
        <taxon>Ancrocorticia</taxon>
    </lineage>
</organism>
<dbReference type="AlphaFoldDB" id="A0A2V1K7G2"/>
<feature type="domain" description="Alpha-L-glutamate ligase-related protein ATP-grasp" evidence="1">
    <location>
        <begin position="891"/>
        <end position="1150"/>
    </location>
</feature>
<name>A0A2V1K7G2_9ACTO</name>
<keyword evidence="3" id="KW-1185">Reference proteome</keyword>
<dbReference type="RefSeq" id="WP_109092886.1">
    <property type="nucleotide sequence ID" value="NZ_QETB01000001.1"/>
</dbReference>
<gene>
    <name evidence="2" type="ORF">DD236_03095</name>
</gene>
<evidence type="ECO:0000313" key="3">
    <source>
        <dbReference type="Proteomes" id="UP000245283"/>
    </source>
</evidence>
<evidence type="ECO:0000313" key="2">
    <source>
        <dbReference type="EMBL" id="PWF27386.1"/>
    </source>
</evidence>
<sequence>MMAKKAQELAQSIAISAITADLVRQGFGRKVARRSAEKLYRDWHNGDSGANQSQESIIQLGAFHSPLGRSRASSVPSAISRQDFHLLGSPNNNLRWLHNRAVARRTSESLRLAMPTFYCLFKWNDDLTVTRIGSDSDQLDASEAGLLALIRREGIVRLLPASWSHGVGSWLSFDGQTYAIDGEIKSPDGLLEHLHQASAGQSMILASGEDAMRTTGEALGYADAVIRLYIAKDSSGLAKVVDSFLEVDSGSHSTPLTAGDRFAQEIRIDQSSGALQDSAVIPNFSQLKAEIESVFSEDCLGFRFISVDVSLTGEGYLIEDIARSPEYPRASQFSDEANALLLGLLQERIQKLSEQPHIGARAAGKAGEKAERYRRRIEAFQLRSIGFTGRMARNWVNRVEDDKRQDDQFSAAHRKAAHRLGYMPATAARLGISERNAEDFISERDYSYIHPLNGKYAKWVRDRASALEIFKPFIGLFEDTHYQFLWRDGDIQILPLSPRAQNYAGTVSGLAQFLINELGTNYEVALVPSAYTGGVRLAVSYTGSRFVVNGTPYTHDEFHMLLRRRVRRRSFVLIDPAEADRELSAQFPDAVSSIKVIMMNPDGATPQVAEAFVDVRQAVDVDTLVRASIEVEEGAHLQEAESEIEAQLALQQDVDDADEISGPTADDWSEIEPEAQPEVGETDERKVHFLSRIDPLSGEYKDARAIVDQRLYTFESDPVGGQPFQGLIGQWPTIVERLTEMCRFAPQLEFVEFTLAPNADAFKITHVSAMPSYGYVYPFSPKTVAFLKGRVAMKKADMRNASKRARRWLHNAKLRIRKSFGQAVYPKGLVPYQSVRWIGDVVRDFREPNGISVRKKLWAYRNGLLSYRITQYGITKENREDFISDLEYRWLRHINKKYKYWLEDKISIKYVASQFNECFPGYYYFTSLHDGENKVIPMMDCPESFGADFDEILRLAREKGVLALKPDEGSHGDGFYRLDYVDGGYTLNGEPATADEVKGILADPTNQYLITEFIQTHPDLAEIYPKAVNTIRMIVFKRDGVTPQIGTAYFRIGTEASGFVDNTAQGGMLAQIDIDSGEFGNAQVLKDGYVQPCPVHPDSGVLIEGVIPNWDYVKSTVLGIAASMQQLEYLGFDLAITPDGIKLPEINRFPDYPRIQKLTPETIEYLLYKVEQKKKETGYHHRRRALIDLPPRSTKR</sequence>
<accession>A0A2V1K7G2</accession>
<dbReference type="OrthoDB" id="2077809at2"/>
<dbReference type="Proteomes" id="UP000245283">
    <property type="component" value="Unassembled WGS sequence"/>
</dbReference>
<evidence type="ECO:0000259" key="1">
    <source>
        <dbReference type="Pfam" id="PF14397"/>
    </source>
</evidence>
<dbReference type="InterPro" id="IPR039523">
    <property type="entry name" value="RimK-rel_E_lig_ATP-grasp"/>
</dbReference>
<reference evidence="3" key="1">
    <citation type="submission" date="2018-05" db="EMBL/GenBank/DDBJ databases">
        <authorList>
            <person name="Li Y."/>
        </authorList>
    </citation>
    <scope>NUCLEOTIDE SEQUENCE [LARGE SCALE GENOMIC DNA]</scope>
    <source>
        <strain evidence="3">sk1b4</strain>
    </source>
</reference>
<dbReference type="EMBL" id="QETB01000001">
    <property type="protein sequence ID" value="PWF27386.1"/>
    <property type="molecule type" value="Genomic_DNA"/>
</dbReference>
<dbReference type="Pfam" id="PF14397">
    <property type="entry name" value="ATPgrasp_ST"/>
    <property type="match status" value="1"/>
</dbReference>
<proteinExistence type="predicted"/>
<comment type="caution">
    <text evidence="2">The sequence shown here is derived from an EMBL/GenBank/DDBJ whole genome shotgun (WGS) entry which is preliminary data.</text>
</comment>